<dbReference type="Pfam" id="PF00817">
    <property type="entry name" value="IMS"/>
    <property type="match status" value="1"/>
</dbReference>
<dbReference type="InterPro" id="IPR050116">
    <property type="entry name" value="DNA_polymerase-Y"/>
</dbReference>
<dbReference type="NCBIfam" id="NF002677">
    <property type="entry name" value="PRK02406.1"/>
    <property type="match status" value="1"/>
</dbReference>
<feature type="domain" description="UmuC" evidence="16">
    <location>
        <begin position="8"/>
        <end position="189"/>
    </location>
</feature>
<comment type="similarity">
    <text evidence="2 15">Belongs to the DNA polymerase type-Y family.</text>
</comment>
<dbReference type="InterPro" id="IPR036775">
    <property type="entry name" value="DNA_pol_Y-fam_lit_finger_sf"/>
</dbReference>
<evidence type="ECO:0000256" key="6">
    <source>
        <dbReference type="ARBA" id="ARBA00022695"/>
    </source>
</evidence>
<feature type="active site" evidence="15">
    <location>
        <position position="108"/>
    </location>
</feature>
<dbReference type="InterPro" id="IPR043128">
    <property type="entry name" value="Rev_trsase/Diguanyl_cyclase"/>
</dbReference>
<dbReference type="Gene3D" id="1.10.150.20">
    <property type="entry name" value="5' to 3' exonuclease, C-terminal subdomain"/>
    <property type="match status" value="1"/>
</dbReference>
<evidence type="ECO:0000256" key="4">
    <source>
        <dbReference type="ARBA" id="ARBA00022490"/>
    </source>
</evidence>
<keyword evidence="7 15" id="KW-0235">DNA replication</keyword>
<dbReference type="InterPro" id="IPR022880">
    <property type="entry name" value="DNApol_IV"/>
</dbReference>
<dbReference type="CDD" id="cd03586">
    <property type="entry name" value="PolY_Pol_IV_kappa"/>
    <property type="match status" value="1"/>
</dbReference>
<keyword evidence="18" id="KW-1185">Reference proteome</keyword>
<gene>
    <name evidence="17" type="primary">dinB_1</name>
    <name evidence="15" type="synonym">dinB</name>
    <name evidence="17" type="ORF">GCM10023116_23270</name>
</gene>
<keyword evidence="8 15" id="KW-0479">Metal-binding</keyword>
<comment type="cofactor">
    <cofactor evidence="15">
        <name>Mg(2+)</name>
        <dbReference type="ChEBI" id="CHEBI:18420"/>
    </cofactor>
    <text evidence="15">Binds 2 magnesium ions per subunit.</text>
</comment>
<evidence type="ECO:0000256" key="8">
    <source>
        <dbReference type="ARBA" id="ARBA00022723"/>
    </source>
</evidence>
<dbReference type="HAMAP" id="MF_01113">
    <property type="entry name" value="DNApol_IV"/>
    <property type="match status" value="1"/>
</dbReference>
<evidence type="ECO:0000256" key="1">
    <source>
        <dbReference type="ARBA" id="ARBA00004496"/>
    </source>
</evidence>
<dbReference type="Pfam" id="PF21999">
    <property type="entry name" value="IMS_HHH_1"/>
    <property type="match status" value="1"/>
</dbReference>
<dbReference type="InterPro" id="IPR001126">
    <property type="entry name" value="UmuC"/>
</dbReference>
<dbReference type="EMBL" id="BAABFL010000354">
    <property type="protein sequence ID" value="GAA4650044.1"/>
    <property type="molecule type" value="Genomic_DNA"/>
</dbReference>
<dbReference type="Gene3D" id="3.30.1490.100">
    <property type="entry name" value="DNA polymerase, Y-family, little finger domain"/>
    <property type="match status" value="1"/>
</dbReference>
<comment type="function">
    <text evidence="15">Poorly processive, error-prone DNA polymerase involved in untargeted mutagenesis. Copies undamaged DNA at stalled replication forks, which arise in vivo from mismatched or misaligned primer ends. These misaligned primers can be extended by PolIV. Exhibits no 3'-5' exonuclease (proofreading) activity. May be involved in translesional synthesis, in conjunction with the beta clamp from PolIII.</text>
</comment>
<dbReference type="InterPro" id="IPR043502">
    <property type="entry name" value="DNA/RNA_pol_sf"/>
</dbReference>
<evidence type="ECO:0000256" key="2">
    <source>
        <dbReference type="ARBA" id="ARBA00010945"/>
    </source>
</evidence>
<evidence type="ECO:0000313" key="18">
    <source>
        <dbReference type="Proteomes" id="UP001500604"/>
    </source>
</evidence>
<dbReference type="InterPro" id="IPR017961">
    <property type="entry name" value="DNA_pol_Y-fam_little_finger"/>
</dbReference>
<dbReference type="Pfam" id="PF11799">
    <property type="entry name" value="IMS_C"/>
    <property type="match status" value="1"/>
</dbReference>
<dbReference type="PANTHER" id="PTHR11076:SF33">
    <property type="entry name" value="DNA POLYMERASE KAPPA"/>
    <property type="match status" value="1"/>
</dbReference>
<organism evidence="17 18">
    <name type="scientific">Kistimonas scapharcae</name>
    <dbReference type="NCBI Taxonomy" id="1036133"/>
    <lineage>
        <taxon>Bacteria</taxon>
        <taxon>Pseudomonadati</taxon>
        <taxon>Pseudomonadota</taxon>
        <taxon>Gammaproteobacteria</taxon>
        <taxon>Oceanospirillales</taxon>
        <taxon>Endozoicomonadaceae</taxon>
        <taxon>Kistimonas</taxon>
    </lineage>
</organism>
<dbReference type="Gene3D" id="3.40.1170.60">
    <property type="match status" value="1"/>
</dbReference>
<evidence type="ECO:0000256" key="13">
    <source>
        <dbReference type="ARBA" id="ARBA00023204"/>
    </source>
</evidence>
<keyword evidence="11 15" id="KW-0239">DNA-directed DNA polymerase</keyword>
<accession>A0ABP8V392</accession>
<evidence type="ECO:0000256" key="15">
    <source>
        <dbReference type="HAMAP-Rule" id="MF_01113"/>
    </source>
</evidence>
<dbReference type="InterPro" id="IPR053848">
    <property type="entry name" value="IMS_HHH_1"/>
</dbReference>
<dbReference type="Proteomes" id="UP001500604">
    <property type="component" value="Unassembled WGS sequence"/>
</dbReference>
<evidence type="ECO:0000259" key="16">
    <source>
        <dbReference type="PROSITE" id="PS50173"/>
    </source>
</evidence>
<keyword evidence="13 15" id="KW-0234">DNA repair</keyword>
<keyword evidence="3 15" id="KW-0515">Mutator protein</keyword>
<name>A0ABP8V392_9GAMM</name>
<dbReference type="RefSeq" id="WP_345196126.1">
    <property type="nucleotide sequence ID" value="NZ_BAABFL010000354.1"/>
</dbReference>
<reference evidence="18" key="1">
    <citation type="journal article" date="2019" name="Int. J. Syst. Evol. Microbiol.">
        <title>The Global Catalogue of Microorganisms (GCM) 10K type strain sequencing project: providing services to taxonomists for standard genome sequencing and annotation.</title>
        <authorList>
            <consortium name="The Broad Institute Genomics Platform"/>
            <consortium name="The Broad Institute Genome Sequencing Center for Infectious Disease"/>
            <person name="Wu L."/>
            <person name="Ma J."/>
        </authorList>
    </citation>
    <scope>NUCLEOTIDE SEQUENCE [LARGE SCALE GENOMIC DNA]</scope>
    <source>
        <strain evidence="18">JCM 17805</strain>
    </source>
</reference>
<evidence type="ECO:0000256" key="10">
    <source>
        <dbReference type="ARBA" id="ARBA00022842"/>
    </source>
</evidence>
<feature type="binding site" evidence="15">
    <location>
        <position position="107"/>
    </location>
    <ligand>
        <name>Mg(2+)</name>
        <dbReference type="ChEBI" id="CHEBI:18420"/>
    </ligand>
</feature>
<evidence type="ECO:0000256" key="7">
    <source>
        <dbReference type="ARBA" id="ARBA00022705"/>
    </source>
</evidence>
<dbReference type="SUPFAM" id="SSF100879">
    <property type="entry name" value="Lesion bypass DNA polymerase (Y-family), little finger domain"/>
    <property type="match status" value="1"/>
</dbReference>
<dbReference type="EC" id="2.7.7.7" evidence="15"/>
<comment type="catalytic activity">
    <reaction evidence="14 15">
        <text>DNA(n) + a 2'-deoxyribonucleoside 5'-triphosphate = DNA(n+1) + diphosphate</text>
        <dbReference type="Rhea" id="RHEA:22508"/>
        <dbReference type="Rhea" id="RHEA-COMP:17339"/>
        <dbReference type="Rhea" id="RHEA-COMP:17340"/>
        <dbReference type="ChEBI" id="CHEBI:33019"/>
        <dbReference type="ChEBI" id="CHEBI:61560"/>
        <dbReference type="ChEBI" id="CHEBI:173112"/>
        <dbReference type="EC" id="2.7.7.7"/>
    </reaction>
</comment>
<comment type="caution">
    <text evidence="17">The sequence shown here is derived from an EMBL/GenBank/DDBJ whole genome shotgun (WGS) entry which is preliminary data.</text>
</comment>
<keyword evidence="12 15" id="KW-0238">DNA-binding</keyword>
<evidence type="ECO:0000256" key="11">
    <source>
        <dbReference type="ARBA" id="ARBA00022932"/>
    </source>
</evidence>
<protein>
    <recommendedName>
        <fullName evidence="15">DNA polymerase IV</fullName>
        <shortName evidence="15">Pol IV</shortName>
        <ecNumber evidence="15">2.7.7.7</ecNumber>
    </recommendedName>
</protein>
<evidence type="ECO:0000256" key="5">
    <source>
        <dbReference type="ARBA" id="ARBA00022679"/>
    </source>
</evidence>
<proteinExistence type="inferred from homology"/>
<dbReference type="Gene3D" id="3.30.70.270">
    <property type="match status" value="1"/>
</dbReference>
<comment type="subunit">
    <text evidence="15">Monomer.</text>
</comment>
<evidence type="ECO:0000256" key="14">
    <source>
        <dbReference type="ARBA" id="ARBA00049244"/>
    </source>
</evidence>
<comment type="subcellular location">
    <subcellularLocation>
        <location evidence="1 15">Cytoplasm</location>
    </subcellularLocation>
</comment>
<dbReference type="SUPFAM" id="SSF56672">
    <property type="entry name" value="DNA/RNA polymerases"/>
    <property type="match status" value="1"/>
</dbReference>
<keyword evidence="9 15" id="KW-0227">DNA damage</keyword>
<keyword evidence="4 15" id="KW-0963">Cytoplasm</keyword>
<evidence type="ECO:0000313" key="17">
    <source>
        <dbReference type="EMBL" id="GAA4650044.1"/>
    </source>
</evidence>
<evidence type="ECO:0000256" key="12">
    <source>
        <dbReference type="ARBA" id="ARBA00023125"/>
    </source>
</evidence>
<dbReference type="PANTHER" id="PTHR11076">
    <property type="entry name" value="DNA REPAIR POLYMERASE UMUC / TRANSFERASE FAMILY MEMBER"/>
    <property type="match status" value="1"/>
</dbReference>
<sequence>MQDTGRKIIHVDCDCFYASVEIRENPDLRGRPVAVGGMPDQRGVIATCNYEARAFGIHSAMASAYARKLCPDLIILKPRFDLYKAVSREIHRIFADYTDLIEPLSLDEAYLDVTECDKCHGSGTLIAREIRARVKEATRITVSAGVASNKFLAKVASDWNKPDGLCVVTPDQIDDFVRQLPVRKLHGVGKATAARLKRMGVETCEDLRQFSLVDMTQYFGTFGSRLYELARGIDQRPVEVSWRRKSISVENTYDHDLPDIKAVQLQIPDLLDELRRRYEKIQREYAVSKRFVKIKFNDFTQTTLEELCALSEKELYSPDYFIKLATKAWERRKKPVRLLGVGFRLHDLKPPEAQAQLELFES</sequence>
<evidence type="ECO:0000256" key="9">
    <source>
        <dbReference type="ARBA" id="ARBA00022763"/>
    </source>
</evidence>
<feature type="site" description="Substrate discrimination" evidence="15">
    <location>
        <position position="17"/>
    </location>
</feature>
<feature type="binding site" evidence="15">
    <location>
        <position position="12"/>
    </location>
    <ligand>
        <name>Mg(2+)</name>
        <dbReference type="ChEBI" id="CHEBI:18420"/>
    </ligand>
</feature>
<keyword evidence="10 15" id="KW-0460">Magnesium</keyword>
<evidence type="ECO:0000256" key="3">
    <source>
        <dbReference type="ARBA" id="ARBA00022457"/>
    </source>
</evidence>
<keyword evidence="6 15" id="KW-0548">Nucleotidyltransferase</keyword>
<keyword evidence="5 15" id="KW-0808">Transferase</keyword>
<dbReference type="PROSITE" id="PS50173">
    <property type="entry name" value="UMUC"/>
    <property type="match status" value="1"/>
</dbReference>